<name>A0ABS9E5R7_9HYPH</name>
<evidence type="ECO:0000256" key="5">
    <source>
        <dbReference type="ARBA" id="ARBA00032976"/>
    </source>
</evidence>
<evidence type="ECO:0000313" key="8">
    <source>
        <dbReference type="Proteomes" id="UP001201217"/>
    </source>
</evidence>
<comment type="similarity">
    <text evidence="2">Belongs to the polysaccharide deacetylase family.</text>
</comment>
<evidence type="ECO:0000256" key="3">
    <source>
        <dbReference type="ARBA" id="ARBA00020071"/>
    </source>
</evidence>
<dbReference type="InterPro" id="IPR002509">
    <property type="entry name" value="NODB_dom"/>
</dbReference>
<gene>
    <name evidence="7" type="ORF">L1I42_06875</name>
</gene>
<keyword evidence="8" id="KW-1185">Reference proteome</keyword>
<proteinExistence type="inferred from homology"/>
<evidence type="ECO:0000256" key="4">
    <source>
        <dbReference type="ARBA" id="ARBA00022729"/>
    </source>
</evidence>
<evidence type="ECO:0000256" key="2">
    <source>
        <dbReference type="ARBA" id="ARBA00010973"/>
    </source>
</evidence>
<dbReference type="Pfam" id="PF01522">
    <property type="entry name" value="Polysacc_deac_1"/>
    <property type="match status" value="1"/>
</dbReference>
<evidence type="ECO:0000259" key="6">
    <source>
        <dbReference type="PROSITE" id="PS51677"/>
    </source>
</evidence>
<dbReference type="PANTHER" id="PTHR34216:SF7">
    <property type="entry name" value="POLY-BETA-1,6-N-ACETYL-D-GLUCOSAMINE N-DEACETYLASE"/>
    <property type="match status" value="1"/>
</dbReference>
<sequence length="352" mass="39443">MAGLKYKILQAGFEGLAATRLSGLIRRLSASKGVIFTLHRVLPEAPAAFAPNAILQITPDFLEQAILACRDKDIDIVDLTEARKRIEQPGRTKKFAVFTFDDAYRDNSQYALPVLQKHGCPFTLFVPTAFPDGEGDIWWQALEDIIAQNPAIEVDLGGTPTEFIAQNTDEKNTAFDEIYWHMRKMPEHDRVKLMHGLADRYGYDLGKQCRELIMSWEELQTVAQEPLCTIGAHTVHHYELKKLLADEARDEIKTSFDVLEQRLGKRPTHFSYPLGGPLSAGKREFEIAADLGVETAVTTRPGGLYHDHAQHLTALPRVSLNGHFQKQRYLDVFLTGAVFTAQAGMKKVNVDG</sequence>
<dbReference type="EMBL" id="JAKGTI010000001">
    <property type="protein sequence ID" value="MCF4098213.1"/>
    <property type="molecule type" value="Genomic_DNA"/>
</dbReference>
<evidence type="ECO:0000256" key="1">
    <source>
        <dbReference type="ARBA" id="ARBA00003236"/>
    </source>
</evidence>
<organism evidence="7 8">
    <name type="scientific">Maritalea mediterranea</name>
    <dbReference type="NCBI Taxonomy" id="2909667"/>
    <lineage>
        <taxon>Bacteria</taxon>
        <taxon>Pseudomonadati</taxon>
        <taxon>Pseudomonadota</taxon>
        <taxon>Alphaproteobacteria</taxon>
        <taxon>Hyphomicrobiales</taxon>
        <taxon>Devosiaceae</taxon>
        <taxon>Maritalea</taxon>
    </lineage>
</organism>
<protein>
    <recommendedName>
        <fullName evidence="3">Chitooligosaccharide deacetylase</fullName>
    </recommendedName>
    <alternativeName>
        <fullName evidence="5">Nodulation protein B</fullName>
    </alternativeName>
</protein>
<reference evidence="7 8" key="1">
    <citation type="submission" date="2022-01" db="EMBL/GenBank/DDBJ databases">
        <title>Maritalea mediterranea sp. nov., isolated from marine plastic residues from the Malva-rosa beach (Valencia, Spain).</title>
        <authorList>
            <person name="Vidal-Verdu A."/>
            <person name="Molina-Menor E."/>
            <person name="Pascual J."/>
            <person name="Pereto J."/>
            <person name="Porcar M."/>
        </authorList>
    </citation>
    <scope>NUCLEOTIDE SEQUENCE [LARGE SCALE GENOMIC DNA]</scope>
    <source>
        <strain evidence="7 8">P4.10X</strain>
    </source>
</reference>
<dbReference type="PANTHER" id="PTHR34216">
    <property type="match status" value="1"/>
</dbReference>
<dbReference type="InterPro" id="IPR051398">
    <property type="entry name" value="Polysacch_Deacetylase"/>
</dbReference>
<dbReference type="PROSITE" id="PS51677">
    <property type="entry name" value="NODB"/>
    <property type="match status" value="1"/>
</dbReference>
<dbReference type="CDD" id="cd10968">
    <property type="entry name" value="CE4_Mlr8448_like_5s"/>
    <property type="match status" value="1"/>
</dbReference>
<accession>A0ABS9E5R7</accession>
<comment type="function">
    <text evidence="1">Is involved in generating a small heat-stable compound (Nod), an acylated oligomer of N-acetylglucosamine, that stimulates mitosis in various plant protoplasts.</text>
</comment>
<dbReference type="Gene3D" id="3.20.20.370">
    <property type="entry name" value="Glycoside hydrolase/deacetylase"/>
    <property type="match status" value="1"/>
</dbReference>
<comment type="caution">
    <text evidence="7">The sequence shown here is derived from an EMBL/GenBank/DDBJ whole genome shotgun (WGS) entry which is preliminary data.</text>
</comment>
<dbReference type="Proteomes" id="UP001201217">
    <property type="component" value="Unassembled WGS sequence"/>
</dbReference>
<keyword evidence="4" id="KW-0732">Signal</keyword>
<evidence type="ECO:0000313" key="7">
    <source>
        <dbReference type="EMBL" id="MCF4098213.1"/>
    </source>
</evidence>
<dbReference type="InterPro" id="IPR011330">
    <property type="entry name" value="Glyco_hydro/deAcase_b/a-brl"/>
</dbReference>
<feature type="domain" description="NodB homology" evidence="6">
    <location>
        <begin position="94"/>
        <end position="352"/>
    </location>
</feature>
<dbReference type="RefSeq" id="WP_236113745.1">
    <property type="nucleotide sequence ID" value="NZ_JAKGTI010000001.1"/>
</dbReference>
<dbReference type="SUPFAM" id="SSF88713">
    <property type="entry name" value="Glycoside hydrolase/deacetylase"/>
    <property type="match status" value="1"/>
</dbReference>